<evidence type="ECO:0000256" key="1">
    <source>
        <dbReference type="ARBA" id="ARBA00023242"/>
    </source>
</evidence>
<dbReference type="AlphaFoldDB" id="A0A0D2KXC0"/>
<gene>
    <name evidence="2" type="ORF">Z520_03011</name>
</gene>
<dbReference type="PANTHER" id="PTHR37534">
    <property type="entry name" value="TRANSCRIPTIONAL ACTIVATOR PROTEIN UGA3"/>
    <property type="match status" value="1"/>
</dbReference>
<sequence length="360" mass="39476">MSRTTPTNETRVLPGDECKPVCRNCKAKNFTCQYPALTFITTSHERTEPLDNTRSGYRAIKFVQNPSFRTSSKGGTRQPLHEVQHDEIGLEIDTETDGSPPSISQEIPVLSMSQVETTLTPSELFTLSPGAAADIQGTTSYDGGIKPPSADISSSCAVDVSSTIASPSCTQQESPPTVTASRLLQSADPPTSNKNLETLLVCHFRYILAPLIDAGDHKGPFGVSAVLLAREHRSIMVAILAASASHRAILSPSTKSQDLAHSHHYRQEAEVRLANEASSIQLLGRILLRLDLFFRPGPSQWKDCLSNINMDINALASQAPAGRCWESLLWFCFRIGLLFPFFGSPKPRKDVEWRRETNRG</sequence>
<evidence type="ECO:0000313" key="3">
    <source>
        <dbReference type="Proteomes" id="UP000053411"/>
    </source>
</evidence>
<reference evidence="2 3" key="1">
    <citation type="submission" date="2015-01" db="EMBL/GenBank/DDBJ databases">
        <title>The Genome Sequence of Fonsecaea multimorphosa CBS 102226.</title>
        <authorList>
            <consortium name="The Broad Institute Genomics Platform"/>
            <person name="Cuomo C."/>
            <person name="de Hoog S."/>
            <person name="Gorbushina A."/>
            <person name="Stielow B."/>
            <person name="Teixiera M."/>
            <person name="Abouelleil A."/>
            <person name="Chapman S.B."/>
            <person name="Priest M."/>
            <person name="Young S.K."/>
            <person name="Wortman J."/>
            <person name="Nusbaum C."/>
            <person name="Birren B."/>
        </authorList>
    </citation>
    <scope>NUCLEOTIDE SEQUENCE [LARGE SCALE GENOMIC DNA]</scope>
    <source>
        <strain evidence="2 3">CBS 102226</strain>
    </source>
</reference>
<dbReference type="VEuPathDB" id="FungiDB:Z520_03011"/>
<dbReference type="EMBL" id="KN848065">
    <property type="protein sequence ID" value="KIY01459.1"/>
    <property type="molecule type" value="Genomic_DNA"/>
</dbReference>
<dbReference type="GO" id="GO:0045944">
    <property type="term" value="P:positive regulation of transcription by RNA polymerase II"/>
    <property type="evidence" value="ECO:0007669"/>
    <property type="project" value="TreeGrafter"/>
</dbReference>
<dbReference type="GO" id="GO:0003700">
    <property type="term" value="F:DNA-binding transcription factor activity"/>
    <property type="evidence" value="ECO:0007669"/>
    <property type="project" value="TreeGrafter"/>
</dbReference>
<proteinExistence type="predicted"/>
<name>A0A0D2KXC0_9EURO</name>
<dbReference type="GeneID" id="27708757"/>
<dbReference type="GO" id="GO:0000976">
    <property type="term" value="F:transcription cis-regulatory region binding"/>
    <property type="evidence" value="ECO:0007669"/>
    <property type="project" value="TreeGrafter"/>
</dbReference>
<dbReference type="GO" id="GO:0005634">
    <property type="term" value="C:nucleus"/>
    <property type="evidence" value="ECO:0007669"/>
    <property type="project" value="TreeGrafter"/>
</dbReference>
<evidence type="ECO:0008006" key="4">
    <source>
        <dbReference type="Google" id="ProtNLM"/>
    </source>
</evidence>
<accession>A0A0D2KXC0</accession>
<dbReference type="RefSeq" id="XP_016635581.1">
    <property type="nucleotide sequence ID" value="XM_016773524.1"/>
</dbReference>
<organism evidence="2 3">
    <name type="scientific">Fonsecaea multimorphosa CBS 102226</name>
    <dbReference type="NCBI Taxonomy" id="1442371"/>
    <lineage>
        <taxon>Eukaryota</taxon>
        <taxon>Fungi</taxon>
        <taxon>Dikarya</taxon>
        <taxon>Ascomycota</taxon>
        <taxon>Pezizomycotina</taxon>
        <taxon>Eurotiomycetes</taxon>
        <taxon>Chaetothyriomycetidae</taxon>
        <taxon>Chaetothyriales</taxon>
        <taxon>Herpotrichiellaceae</taxon>
        <taxon>Fonsecaea</taxon>
    </lineage>
</organism>
<keyword evidence="3" id="KW-1185">Reference proteome</keyword>
<dbReference type="OrthoDB" id="5419315at2759"/>
<dbReference type="Proteomes" id="UP000053411">
    <property type="component" value="Unassembled WGS sequence"/>
</dbReference>
<evidence type="ECO:0000313" key="2">
    <source>
        <dbReference type="EMBL" id="KIY01459.1"/>
    </source>
</evidence>
<protein>
    <recommendedName>
        <fullName evidence="4">Zn(2)-C6 fungal-type domain-containing protein</fullName>
    </recommendedName>
</protein>
<keyword evidence="1" id="KW-0539">Nucleus</keyword>
<dbReference type="PANTHER" id="PTHR37534:SF4">
    <property type="entry name" value="ZN(II)2CYS6 TRANSCRIPTION FACTOR (EUROFUNG)"/>
    <property type="match status" value="1"/>
</dbReference>